<evidence type="ECO:0000313" key="2">
    <source>
        <dbReference type="Proteomes" id="UP001227268"/>
    </source>
</evidence>
<gene>
    <name evidence="1" type="ORF">QFC21_001910</name>
</gene>
<dbReference type="Proteomes" id="UP001227268">
    <property type="component" value="Unassembled WGS sequence"/>
</dbReference>
<comment type="caution">
    <text evidence="1">The sequence shown here is derived from an EMBL/GenBank/DDBJ whole genome shotgun (WGS) entry which is preliminary data.</text>
</comment>
<dbReference type="EMBL" id="JASBWT010000005">
    <property type="protein sequence ID" value="KAJ9104415.1"/>
    <property type="molecule type" value="Genomic_DNA"/>
</dbReference>
<accession>A0ACC2VZW0</accession>
<reference evidence="1" key="1">
    <citation type="submission" date="2023-04" db="EMBL/GenBank/DDBJ databases">
        <title>Draft Genome sequencing of Naganishia species isolated from polar environments using Oxford Nanopore Technology.</title>
        <authorList>
            <person name="Leo P."/>
            <person name="Venkateswaran K."/>
        </authorList>
    </citation>
    <scope>NUCLEOTIDE SEQUENCE</scope>
    <source>
        <strain evidence="1">MNA-CCFEE 5423</strain>
    </source>
</reference>
<organism evidence="1 2">
    <name type="scientific">Naganishia friedmannii</name>
    <dbReference type="NCBI Taxonomy" id="89922"/>
    <lineage>
        <taxon>Eukaryota</taxon>
        <taxon>Fungi</taxon>
        <taxon>Dikarya</taxon>
        <taxon>Basidiomycota</taxon>
        <taxon>Agaricomycotina</taxon>
        <taxon>Tremellomycetes</taxon>
        <taxon>Filobasidiales</taxon>
        <taxon>Filobasidiaceae</taxon>
        <taxon>Naganishia</taxon>
    </lineage>
</organism>
<proteinExistence type="predicted"/>
<name>A0ACC2VZW0_9TREE</name>
<sequence length="129" mass="14906">MSTSLRVVESYAWHQLEYLAHKPGLEIGMKIAAQVVLVRLTDLRYAIGRQPTAEVVSWEHQFVHMEIVELSRFIRLALINCITTNASRVSQMPTEGGPLSKEMYILYKLPAIAPARMRKLRSWIRKMHM</sequence>
<evidence type="ECO:0000313" key="1">
    <source>
        <dbReference type="EMBL" id="KAJ9104415.1"/>
    </source>
</evidence>
<protein>
    <submittedName>
        <fullName evidence="1">Uncharacterized protein</fullName>
    </submittedName>
</protein>
<keyword evidence="2" id="KW-1185">Reference proteome</keyword>